<evidence type="ECO:0000313" key="2">
    <source>
        <dbReference type="Proteomes" id="UP001498398"/>
    </source>
</evidence>
<evidence type="ECO:0000313" key="1">
    <source>
        <dbReference type="EMBL" id="KAK7433853.1"/>
    </source>
</evidence>
<protein>
    <recommendedName>
        <fullName evidence="3">Translin</fullName>
    </recommendedName>
</protein>
<organism evidence="1 2">
    <name type="scientific">Marasmiellus scandens</name>
    <dbReference type="NCBI Taxonomy" id="2682957"/>
    <lineage>
        <taxon>Eukaryota</taxon>
        <taxon>Fungi</taxon>
        <taxon>Dikarya</taxon>
        <taxon>Basidiomycota</taxon>
        <taxon>Agaricomycotina</taxon>
        <taxon>Agaricomycetes</taxon>
        <taxon>Agaricomycetidae</taxon>
        <taxon>Agaricales</taxon>
        <taxon>Marasmiineae</taxon>
        <taxon>Omphalotaceae</taxon>
        <taxon>Marasmiellus</taxon>
    </lineage>
</organism>
<reference evidence="1 2" key="1">
    <citation type="submission" date="2024-01" db="EMBL/GenBank/DDBJ databases">
        <title>A draft genome for the cacao thread blight pathogen Marasmiellus scandens.</title>
        <authorList>
            <person name="Baruah I.K."/>
            <person name="Leung J."/>
            <person name="Bukari Y."/>
            <person name="Amoako-Attah I."/>
            <person name="Meinhardt L.W."/>
            <person name="Bailey B.A."/>
            <person name="Cohen S.P."/>
        </authorList>
    </citation>
    <scope>NUCLEOTIDE SEQUENCE [LARGE SCALE GENOMIC DNA]</scope>
    <source>
        <strain evidence="1 2">GH-19</strain>
    </source>
</reference>
<sequence>MLHSFTTNIHPVSTTNVRKAVPIDFTQMLEIQQTAIPVCLDEISHISNAINDIKRIGLGAFELEMLINYSTLSDKDFLVTKIRDISLLARSFSASVIEFKDISSAVVDKISRFNESNSSTLQISGPCQRSTLLHCITKGDYEIWAQEANYLTELLETFILDTQRCVYYLARMRSHMNTIGGVVAKDVFSLSGHIRIFDEHVLLSRNIDTYVNQAHLRVEKASFILRTTGHNAEQLRLKLKGVLIETSKSLY</sequence>
<dbReference type="Proteomes" id="UP001498398">
    <property type="component" value="Unassembled WGS sequence"/>
</dbReference>
<name>A0ABR1IKM5_9AGAR</name>
<evidence type="ECO:0008006" key="3">
    <source>
        <dbReference type="Google" id="ProtNLM"/>
    </source>
</evidence>
<accession>A0ABR1IKM5</accession>
<keyword evidence="2" id="KW-1185">Reference proteome</keyword>
<dbReference type="EMBL" id="JBANRG010000138">
    <property type="protein sequence ID" value="KAK7433853.1"/>
    <property type="molecule type" value="Genomic_DNA"/>
</dbReference>
<gene>
    <name evidence="1" type="ORF">VKT23_020522</name>
</gene>
<proteinExistence type="predicted"/>
<comment type="caution">
    <text evidence="1">The sequence shown here is derived from an EMBL/GenBank/DDBJ whole genome shotgun (WGS) entry which is preliminary data.</text>
</comment>